<dbReference type="OMA" id="MPLITDF"/>
<reference evidence="3 4" key="1">
    <citation type="submission" date="2018-02" db="EMBL/GenBank/DDBJ databases">
        <title>The genomes of Aspergillus section Nigri reveals drivers in fungal speciation.</title>
        <authorList>
            <consortium name="DOE Joint Genome Institute"/>
            <person name="Vesth T.C."/>
            <person name="Nybo J."/>
            <person name="Theobald S."/>
            <person name="Brandl J."/>
            <person name="Frisvad J.C."/>
            <person name="Nielsen K.F."/>
            <person name="Lyhne E.K."/>
            <person name="Kogle M.E."/>
            <person name="Kuo A."/>
            <person name="Riley R."/>
            <person name="Clum A."/>
            <person name="Nolan M."/>
            <person name="Lipzen A."/>
            <person name="Salamov A."/>
            <person name="Henrissat B."/>
            <person name="Wiebenga A."/>
            <person name="De vries R.P."/>
            <person name="Grigoriev I.V."/>
            <person name="Mortensen U.H."/>
            <person name="Andersen M.R."/>
            <person name="Baker S.E."/>
        </authorList>
    </citation>
    <scope>NUCLEOTIDE SEQUENCE [LARGE SCALE GENOMIC DNA]</scope>
    <source>
        <strain evidence="3 4">CBS 115571</strain>
    </source>
</reference>
<dbReference type="PANTHER" id="PTHR12452">
    <property type="entry name" value="42-9-9 PROTEIN-RELATED"/>
    <property type="match status" value="1"/>
</dbReference>
<dbReference type="Proteomes" id="UP000249829">
    <property type="component" value="Unassembled WGS sequence"/>
</dbReference>
<gene>
    <name evidence="3" type="ORF">BO99DRAFT_445721</name>
</gene>
<dbReference type="EMBL" id="KZ825176">
    <property type="protein sequence ID" value="PYI15981.1"/>
    <property type="molecule type" value="Genomic_DNA"/>
</dbReference>
<dbReference type="InterPro" id="IPR010357">
    <property type="entry name" value="TXNDC17_dom"/>
</dbReference>
<dbReference type="InterPro" id="IPR036249">
    <property type="entry name" value="Thioredoxin-like_sf"/>
</dbReference>
<dbReference type="STRING" id="1450538.A0A2V5GXZ7"/>
<dbReference type="Pfam" id="PF06110">
    <property type="entry name" value="TXD17-like_Trx"/>
    <property type="match status" value="1"/>
</dbReference>
<name>A0A2V5GXZ7_ASPV1</name>
<accession>A0A2V5GXZ7</accession>
<organism evidence="3 4">
    <name type="scientific">Aspergillus violaceofuscus (strain CBS 115571)</name>
    <dbReference type="NCBI Taxonomy" id="1450538"/>
    <lineage>
        <taxon>Eukaryota</taxon>
        <taxon>Fungi</taxon>
        <taxon>Dikarya</taxon>
        <taxon>Ascomycota</taxon>
        <taxon>Pezizomycotina</taxon>
        <taxon>Eurotiomycetes</taxon>
        <taxon>Eurotiomycetidae</taxon>
        <taxon>Eurotiales</taxon>
        <taxon>Aspergillaceae</taxon>
        <taxon>Aspergillus</taxon>
    </lineage>
</organism>
<dbReference type="GO" id="GO:0047134">
    <property type="term" value="F:protein-disulfide reductase [NAD(P)H] activity"/>
    <property type="evidence" value="ECO:0007669"/>
    <property type="project" value="InterPro"/>
</dbReference>
<evidence type="ECO:0000256" key="1">
    <source>
        <dbReference type="ARBA" id="ARBA00008987"/>
    </source>
</evidence>
<sequence length="137" mass="14610">MPILTTFPLPASPAALQVPEESSSSSSSSAAAPFFLAFVTSPDPATGQSWCPDVRAAWPVLEAAFSAAEAPRLAVVEVGQKPEWKDLGNIYRTTWKVPCIPTVIRYEVVAGQTVETGRLAEGEILEKGRLEGLIRGV</sequence>
<proteinExistence type="inferred from homology"/>
<protein>
    <recommendedName>
        <fullName evidence="2">Thioredoxin domain-containing protein</fullName>
    </recommendedName>
</protein>
<dbReference type="InterPro" id="IPR045108">
    <property type="entry name" value="TXNDC17-like"/>
</dbReference>
<dbReference type="PANTHER" id="PTHR12452:SF0">
    <property type="entry name" value="THIOREDOXIN DOMAIN-CONTAINING PROTEIN 17"/>
    <property type="match status" value="1"/>
</dbReference>
<dbReference type="Gene3D" id="3.40.30.10">
    <property type="entry name" value="Glutaredoxin"/>
    <property type="match status" value="1"/>
</dbReference>
<dbReference type="SUPFAM" id="SSF52833">
    <property type="entry name" value="Thioredoxin-like"/>
    <property type="match status" value="1"/>
</dbReference>
<comment type="similarity">
    <text evidence="1">Belongs to the thioredoxin family.</text>
</comment>
<keyword evidence="4" id="KW-1185">Reference proteome</keyword>
<evidence type="ECO:0000313" key="4">
    <source>
        <dbReference type="Proteomes" id="UP000249829"/>
    </source>
</evidence>
<evidence type="ECO:0000313" key="3">
    <source>
        <dbReference type="EMBL" id="PYI15981.1"/>
    </source>
</evidence>
<evidence type="ECO:0000259" key="2">
    <source>
        <dbReference type="Pfam" id="PF06110"/>
    </source>
</evidence>
<dbReference type="AlphaFoldDB" id="A0A2V5GXZ7"/>
<dbReference type="GO" id="GO:0005829">
    <property type="term" value="C:cytosol"/>
    <property type="evidence" value="ECO:0007669"/>
    <property type="project" value="TreeGrafter"/>
</dbReference>
<feature type="domain" description="Thioredoxin" evidence="2">
    <location>
        <begin position="28"/>
        <end position="119"/>
    </location>
</feature>